<dbReference type="EMBL" id="NMQA01000375">
    <property type="protein sequence ID" value="PLZ94787.1"/>
    <property type="molecule type" value="Genomic_DNA"/>
</dbReference>
<reference evidence="1 2" key="1">
    <citation type="submission" date="2017-07" db="EMBL/GenBank/DDBJ databases">
        <title>Genomes of Fischerella (Mastigocladus) sp. strains.</title>
        <authorList>
            <person name="Miller S.R."/>
        </authorList>
    </citation>
    <scope>NUCLEOTIDE SEQUENCE [LARGE SCALE GENOMIC DNA]</scope>
    <source>
        <strain evidence="1 2">CCMEE 5268</strain>
    </source>
</reference>
<evidence type="ECO:0000313" key="1">
    <source>
        <dbReference type="EMBL" id="PLZ94787.1"/>
    </source>
</evidence>
<name>A0A2N6K9L7_9CYAN</name>
<sequence>MTKNSNVRFEICADARTAQFAYSMVVLKKFNRVIELKTLHNKQMNCPNCEFETQKIKATAVLPLFKNCLPQKMISLIKPYWV</sequence>
<protein>
    <recommendedName>
        <fullName evidence="3">Transposase</fullName>
    </recommendedName>
</protein>
<gene>
    <name evidence="1" type="ORF">CEN50_24260</name>
</gene>
<evidence type="ECO:0000313" key="2">
    <source>
        <dbReference type="Proteomes" id="UP000235025"/>
    </source>
</evidence>
<dbReference type="AlphaFoldDB" id="A0A2N6K9L7"/>
<accession>A0A2N6K9L7</accession>
<dbReference type="Proteomes" id="UP000235025">
    <property type="component" value="Unassembled WGS sequence"/>
</dbReference>
<organism evidence="1 2">
    <name type="scientific">Fischerella thermalis CCMEE 5268</name>
    <dbReference type="NCBI Taxonomy" id="2019662"/>
    <lineage>
        <taxon>Bacteria</taxon>
        <taxon>Bacillati</taxon>
        <taxon>Cyanobacteriota</taxon>
        <taxon>Cyanophyceae</taxon>
        <taxon>Nostocales</taxon>
        <taxon>Hapalosiphonaceae</taxon>
        <taxon>Fischerella</taxon>
    </lineage>
</organism>
<evidence type="ECO:0008006" key="3">
    <source>
        <dbReference type="Google" id="ProtNLM"/>
    </source>
</evidence>
<proteinExistence type="predicted"/>
<comment type="caution">
    <text evidence="1">The sequence shown here is derived from an EMBL/GenBank/DDBJ whole genome shotgun (WGS) entry which is preliminary data.</text>
</comment>